<dbReference type="RefSeq" id="WP_145242800.1">
    <property type="nucleotide sequence ID" value="NZ_CP036273.1"/>
</dbReference>
<feature type="signal peptide" evidence="1">
    <location>
        <begin position="1"/>
        <end position="20"/>
    </location>
</feature>
<dbReference type="SUPFAM" id="SSF56300">
    <property type="entry name" value="Metallo-dependent phosphatases"/>
    <property type="match status" value="1"/>
</dbReference>
<dbReference type="OrthoDB" id="9815670at2"/>
<evidence type="ECO:0000313" key="3">
    <source>
        <dbReference type="EMBL" id="QDU22783.1"/>
    </source>
</evidence>
<dbReference type="CDD" id="cd07389">
    <property type="entry name" value="MPP_PhoD"/>
    <property type="match status" value="1"/>
</dbReference>
<dbReference type="Proteomes" id="UP000319576">
    <property type="component" value="Chromosome"/>
</dbReference>
<organism evidence="3 4">
    <name type="scientific">Urbifossiella limnaea</name>
    <dbReference type="NCBI Taxonomy" id="2528023"/>
    <lineage>
        <taxon>Bacteria</taxon>
        <taxon>Pseudomonadati</taxon>
        <taxon>Planctomycetota</taxon>
        <taxon>Planctomycetia</taxon>
        <taxon>Gemmatales</taxon>
        <taxon>Gemmataceae</taxon>
        <taxon>Urbifossiella</taxon>
    </lineage>
</organism>
<keyword evidence="3" id="KW-0378">Hydrolase</keyword>
<dbReference type="PANTHER" id="PTHR33987:SF1">
    <property type="entry name" value="CALCINEURIN-LIKE METALLO-PHOSPHOESTERASE SUPERFAMILY PROTEIN"/>
    <property type="match status" value="1"/>
</dbReference>
<name>A0A517XZ72_9BACT</name>
<keyword evidence="4" id="KW-1185">Reference proteome</keyword>
<dbReference type="PANTHER" id="PTHR33987">
    <property type="entry name" value="CALCINEURIN-LIKE METALLO-PHOSPHOESTERASE SUPERFAMILY PROTEIN"/>
    <property type="match status" value="1"/>
</dbReference>
<evidence type="ECO:0000313" key="4">
    <source>
        <dbReference type="Proteomes" id="UP000319576"/>
    </source>
</evidence>
<dbReference type="EMBL" id="CP036273">
    <property type="protein sequence ID" value="QDU22783.1"/>
    <property type="molecule type" value="Genomic_DNA"/>
</dbReference>
<dbReference type="GO" id="GO:0004035">
    <property type="term" value="F:alkaline phosphatase activity"/>
    <property type="evidence" value="ECO:0007669"/>
    <property type="project" value="UniProtKB-EC"/>
</dbReference>
<feature type="chain" id="PRO_5022083511" evidence="1">
    <location>
        <begin position="21"/>
        <end position="471"/>
    </location>
</feature>
<dbReference type="KEGG" id="uli:ETAA1_47710"/>
<dbReference type="Gene3D" id="3.60.21.70">
    <property type="entry name" value="PhoD-like phosphatase"/>
    <property type="match status" value="1"/>
</dbReference>
<evidence type="ECO:0000256" key="1">
    <source>
        <dbReference type="SAM" id="SignalP"/>
    </source>
</evidence>
<feature type="domain" description="PhoD-like phosphatase metallophosphatase" evidence="2">
    <location>
        <begin position="44"/>
        <end position="274"/>
    </location>
</feature>
<dbReference type="InterPro" id="IPR029052">
    <property type="entry name" value="Metallo-depent_PP-like"/>
</dbReference>
<dbReference type="InterPro" id="IPR038607">
    <property type="entry name" value="PhoD-like_sf"/>
</dbReference>
<dbReference type="EC" id="3.1.3.1" evidence="3"/>
<reference evidence="3 4" key="1">
    <citation type="submission" date="2019-02" db="EMBL/GenBank/DDBJ databases">
        <title>Deep-cultivation of Planctomycetes and their phenomic and genomic characterization uncovers novel biology.</title>
        <authorList>
            <person name="Wiegand S."/>
            <person name="Jogler M."/>
            <person name="Boedeker C."/>
            <person name="Pinto D."/>
            <person name="Vollmers J."/>
            <person name="Rivas-Marin E."/>
            <person name="Kohn T."/>
            <person name="Peeters S.H."/>
            <person name="Heuer A."/>
            <person name="Rast P."/>
            <person name="Oberbeckmann S."/>
            <person name="Bunk B."/>
            <person name="Jeske O."/>
            <person name="Meyerdierks A."/>
            <person name="Storesund J.E."/>
            <person name="Kallscheuer N."/>
            <person name="Luecker S."/>
            <person name="Lage O.M."/>
            <person name="Pohl T."/>
            <person name="Merkel B.J."/>
            <person name="Hornburger P."/>
            <person name="Mueller R.-W."/>
            <person name="Bruemmer F."/>
            <person name="Labrenz M."/>
            <person name="Spormann A.M."/>
            <person name="Op den Camp H."/>
            <person name="Overmann J."/>
            <person name="Amann R."/>
            <person name="Jetten M.S.M."/>
            <person name="Mascher T."/>
            <person name="Medema M.H."/>
            <person name="Devos D.P."/>
            <person name="Kaster A.-K."/>
            <person name="Ovreas L."/>
            <person name="Rohde M."/>
            <person name="Galperin M.Y."/>
            <person name="Jogler C."/>
        </authorList>
    </citation>
    <scope>NUCLEOTIDE SEQUENCE [LARGE SCALE GENOMIC DNA]</scope>
    <source>
        <strain evidence="3 4">ETA_A1</strain>
    </source>
</reference>
<protein>
    <submittedName>
        <fullName evidence="3">Alkaline phosphatase D</fullName>
        <ecNumber evidence="3">3.1.3.1</ecNumber>
    </submittedName>
</protein>
<sequence precursor="true">MRRLLLPFAVLVAAVSLAPAQPPAAPLTRIAFGSCGDQDQPLPILDSIVAAKPELFLFLGDNIYADIDEKTNKLIPAAKITAERIAAKYDILRGLPGFQKLKATCPFMATWDDHDLGANDAGGDFALKDASQKLFLDFFGAAANDPRRTQKGVYTAAVFGPPGKRVQVIMLDTRYHRTKLTRAKSPLPGEKVPPYAPNADPGATVLGEAQWAWLEAQLKQPAEVRLIGSSIQLVADEHRFEKWSNFPKERERFYELVRKTNATGVVVLSGDRHLGEISLDSSTAGYPLYDVTSSGLNQGAKAWREPEPNKHRVAAMPYGDNFGMVLIDWSTDNPRLTLQLRDEDGDVMSAVKVRLSTLKPTGVAAGPRPKLPDGVLTPAEAAAKVGQKVTVQFPVASTGGQTNLYLNSARDFRAKDNFAVALTAAAKAGPWADATGATFLNKTIRASGTVQVVSGSARIEVTAPAQLVLVE</sequence>
<dbReference type="Pfam" id="PF09423">
    <property type="entry name" value="PhoD"/>
    <property type="match status" value="1"/>
</dbReference>
<proteinExistence type="predicted"/>
<evidence type="ECO:0000259" key="2">
    <source>
        <dbReference type="Pfam" id="PF09423"/>
    </source>
</evidence>
<dbReference type="InterPro" id="IPR018946">
    <property type="entry name" value="PhoD-like_MPP"/>
</dbReference>
<gene>
    <name evidence="3" type="primary">phoD_2</name>
    <name evidence="3" type="ORF">ETAA1_47710</name>
</gene>
<dbReference type="AlphaFoldDB" id="A0A517XZ72"/>
<accession>A0A517XZ72</accession>
<keyword evidence="1" id="KW-0732">Signal</keyword>